<feature type="repeat" description="PPR" evidence="2">
    <location>
        <begin position="78"/>
        <end position="112"/>
    </location>
</feature>
<dbReference type="Pfam" id="PF12854">
    <property type="entry name" value="PPR_1"/>
    <property type="match status" value="1"/>
</dbReference>
<dbReference type="NCBIfam" id="TIGR00756">
    <property type="entry name" value="PPR"/>
    <property type="match status" value="3"/>
</dbReference>
<evidence type="ECO:0000256" key="2">
    <source>
        <dbReference type="PROSITE-ProRule" id="PRU00708"/>
    </source>
</evidence>
<keyword evidence="4" id="KW-1185">Reference proteome</keyword>
<reference evidence="3 4" key="1">
    <citation type="submission" date="2019-01" db="EMBL/GenBank/DDBJ databases">
        <title>Sequencing of cultivated peanut Arachis hypogaea provides insights into genome evolution and oil improvement.</title>
        <authorList>
            <person name="Chen X."/>
        </authorList>
    </citation>
    <scope>NUCLEOTIDE SEQUENCE [LARGE SCALE GENOMIC DNA]</scope>
    <source>
        <strain evidence="4">cv. Fuhuasheng</strain>
        <tissue evidence="3">Leaves</tissue>
    </source>
</reference>
<proteinExistence type="predicted"/>
<dbReference type="EMBL" id="SDMP01000005">
    <property type="protein sequence ID" value="RYR58897.1"/>
    <property type="molecule type" value="Genomic_DNA"/>
</dbReference>
<organism evidence="3 4">
    <name type="scientific">Arachis hypogaea</name>
    <name type="common">Peanut</name>
    <dbReference type="NCBI Taxonomy" id="3818"/>
    <lineage>
        <taxon>Eukaryota</taxon>
        <taxon>Viridiplantae</taxon>
        <taxon>Streptophyta</taxon>
        <taxon>Embryophyta</taxon>
        <taxon>Tracheophyta</taxon>
        <taxon>Spermatophyta</taxon>
        <taxon>Magnoliopsida</taxon>
        <taxon>eudicotyledons</taxon>
        <taxon>Gunneridae</taxon>
        <taxon>Pentapetalae</taxon>
        <taxon>rosids</taxon>
        <taxon>fabids</taxon>
        <taxon>Fabales</taxon>
        <taxon>Fabaceae</taxon>
        <taxon>Papilionoideae</taxon>
        <taxon>50 kb inversion clade</taxon>
        <taxon>dalbergioids sensu lato</taxon>
        <taxon>Dalbergieae</taxon>
        <taxon>Pterocarpus clade</taxon>
        <taxon>Arachis</taxon>
    </lineage>
</organism>
<dbReference type="FunFam" id="1.25.40.10:FF:000158">
    <property type="entry name" value="pentatricopeptide repeat-containing protein At2g33680"/>
    <property type="match status" value="1"/>
</dbReference>
<dbReference type="AlphaFoldDB" id="A0A445D6J8"/>
<dbReference type="GO" id="GO:0099402">
    <property type="term" value="P:plant organ development"/>
    <property type="evidence" value="ECO:0007669"/>
    <property type="project" value="UniProtKB-ARBA"/>
</dbReference>
<dbReference type="InterPro" id="IPR011990">
    <property type="entry name" value="TPR-like_helical_dom_sf"/>
</dbReference>
<protein>
    <recommendedName>
        <fullName evidence="5">Pentatricopeptide repeat-containing protein</fullName>
    </recommendedName>
</protein>
<evidence type="ECO:0000313" key="3">
    <source>
        <dbReference type="EMBL" id="RYR58897.1"/>
    </source>
</evidence>
<dbReference type="PANTHER" id="PTHR47926">
    <property type="entry name" value="PENTATRICOPEPTIDE REPEAT-CONTAINING PROTEIN"/>
    <property type="match status" value="1"/>
</dbReference>
<feature type="repeat" description="PPR" evidence="2">
    <location>
        <begin position="264"/>
        <end position="298"/>
    </location>
</feature>
<dbReference type="PANTHER" id="PTHR47926:SF343">
    <property type="entry name" value="PENTACOTRIPEPTIDE-REPEAT REGION OF PRORP DOMAIN-CONTAINING PROTEIN"/>
    <property type="match status" value="1"/>
</dbReference>
<dbReference type="Pfam" id="PF13041">
    <property type="entry name" value="PPR_2"/>
    <property type="match status" value="3"/>
</dbReference>
<evidence type="ECO:0000313" key="4">
    <source>
        <dbReference type="Proteomes" id="UP000289738"/>
    </source>
</evidence>
<dbReference type="GO" id="GO:0009451">
    <property type="term" value="P:RNA modification"/>
    <property type="evidence" value="ECO:0007669"/>
    <property type="project" value="InterPro"/>
</dbReference>
<name>A0A445D6J8_ARAHY</name>
<dbReference type="InterPro" id="IPR046960">
    <property type="entry name" value="PPR_At4g14850-like_plant"/>
</dbReference>
<dbReference type="STRING" id="3818.A0A445D6J8"/>
<dbReference type="Gene3D" id="1.25.40.10">
    <property type="entry name" value="Tetratricopeptide repeat domain"/>
    <property type="match status" value="3"/>
</dbReference>
<sequence>MPERNTISLNTMIRTMLRAGYERQALDTYDLIKQQGVKPSHITSTTVFSACGALLDAGCGATFSGDVIRVFDDIDEPNEVTFTTMMVGLSQMNKVKEALEIFRLMLKKGVHVDSVSLSSILGVCAKGGFDERDIGLCNQSYGKQNADHEEALKMFRKLQFQCQHPDRTTLAVILSSYAELGLLETRKQVHEASQKFRFDKDEYVSSGLVNMYSKCGKMESSKNIFSKLSEVDVVCWNSMIAEMYCKCGNVDQARYFFDMMPGKNTVTWNEMIHSYAQNGYCDEAVSDYKDMITSGEKPDDITFVAVLTGCSHSALIDEGVEIFNSMQQRFGVVPKSDHYTCIIDCLSCRAIPGSRNDPRYHAMQG</sequence>
<dbReference type="Pfam" id="PF01535">
    <property type="entry name" value="PPR"/>
    <property type="match status" value="1"/>
</dbReference>
<evidence type="ECO:0000256" key="1">
    <source>
        <dbReference type="ARBA" id="ARBA00022737"/>
    </source>
</evidence>
<evidence type="ECO:0008006" key="5">
    <source>
        <dbReference type="Google" id="ProtNLM"/>
    </source>
</evidence>
<feature type="repeat" description="PPR" evidence="2">
    <location>
        <begin position="5"/>
        <end position="39"/>
    </location>
</feature>
<dbReference type="GO" id="GO:0003723">
    <property type="term" value="F:RNA binding"/>
    <property type="evidence" value="ECO:0007669"/>
    <property type="project" value="InterPro"/>
</dbReference>
<dbReference type="InterPro" id="IPR002885">
    <property type="entry name" value="PPR_rpt"/>
</dbReference>
<keyword evidence="1" id="KW-0677">Repeat</keyword>
<comment type="caution">
    <text evidence="3">The sequence shown here is derived from an EMBL/GenBank/DDBJ whole genome shotgun (WGS) entry which is preliminary data.</text>
</comment>
<gene>
    <name evidence="3" type="ORF">Ahy_A05g024762</name>
</gene>
<dbReference type="Proteomes" id="UP000289738">
    <property type="component" value="Chromosome A05"/>
</dbReference>
<dbReference type="PROSITE" id="PS51375">
    <property type="entry name" value="PPR"/>
    <property type="match status" value="3"/>
</dbReference>
<accession>A0A445D6J8</accession>